<evidence type="ECO:0000313" key="8">
    <source>
        <dbReference type="EMBL" id="VYU19863.1"/>
    </source>
</evidence>
<evidence type="ECO:0000256" key="5">
    <source>
        <dbReference type="ARBA" id="ARBA00023136"/>
    </source>
</evidence>
<feature type="transmembrane region" description="Helical" evidence="6">
    <location>
        <begin position="233"/>
        <end position="253"/>
    </location>
</feature>
<keyword evidence="5 6" id="KW-0472">Membrane</keyword>
<dbReference type="InterPro" id="IPR020846">
    <property type="entry name" value="MFS_dom"/>
</dbReference>
<feature type="transmembrane region" description="Helical" evidence="6">
    <location>
        <begin position="21"/>
        <end position="41"/>
    </location>
</feature>
<dbReference type="PANTHER" id="PTHR23501:SF191">
    <property type="entry name" value="VACUOLAR BASIC AMINO ACID TRANSPORTER 4"/>
    <property type="match status" value="1"/>
</dbReference>
<dbReference type="EMBL" id="CACRUE010000031">
    <property type="protein sequence ID" value="VYU19863.1"/>
    <property type="molecule type" value="Genomic_DNA"/>
</dbReference>
<dbReference type="SUPFAM" id="SSF103473">
    <property type="entry name" value="MFS general substrate transporter"/>
    <property type="match status" value="1"/>
</dbReference>
<sequence length="484" mass="50948">MSKERTQQTVAIPLPKAKKNLVQIGCICIMLSVAMYGLVFSTLTAPILESVDAMGYVGLFSIFAALGISIMTPIGGKLGDLIGRRNIVVIPGIICIVCGVAFAFARSLVALMSLRLLISLAQGAFTAAPYIIMGLINERKDVPKAMGMLAAAVAVGGFGGSIIAGILTDMNMLTIAIIMPAAPLLIGIILIGINMPNQKREGKVTIDVPGIIALVVTLCAILLSLNFGSSIGWAHPTIIAGFVLGIVAFYALIKIESKAKEPLIPLTLFKNKNYIVLLAVGFAAYFYQNAMNVYAPIGAMQIMGKSASVAGALQMPRTILTIIIPIIAGTWVGKKTSNMWKAMVAATALTGIPMLVMGFTTPATSIVIYFVALAFTGIAESFRSVSITPAAQLILDPQDIGIGTSFVNFFNSLSGTIAATIFAVAYNMNTAADPTNVELIQNGVNAVFWVAAIVGLVGLAIVILFVRPQMSDKKESTDHTKKTA</sequence>
<name>A0A6N3D2M6_9FIRM</name>
<feature type="transmembrane region" description="Helical" evidence="6">
    <location>
        <begin position="446"/>
        <end position="466"/>
    </location>
</feature>
<keyword evidence="3 6" id="KW-0812">Transmembrane</keyword>
<dbReference type="AlphaFoldDB" id="A0A6N3D2M6"/>
<evidence type="ECO:0000256" key="6">
    <source>
        <dbReference type="SAM" id="Phobius"/>
    </source>
</evidence>
<proteinExistence type="predicted"/>
<organism evidence="8">
    <name type="scientific">Intestinibacter bartlettii</name>
    <dbReference type="NCBI Taxonomy" id="261299"/>
    <lineage>
        <taxon>Bacteria</taxon>
        <taxon>Bacillati</taxon>
        <taxon>Bacillota</taxon>
        <taxon>Clostridia</taxon>
        <taxon>Peptostreptococcales</taxon>
        <taxon>Peptostreptococcaceae</taxon>
        <taxon>Intestinibacter</taxon>
    </lineage>
</organism>
<dbReference type="PROSITE" id="PS50850">
    <property type="entry name" value="MFS"/>
    <property type="match status" value="1"/>
</dbReference>
<protein>
    <submittedName>
        <fullName evidence="8">Multidrug resistance protein 3</fullName>
    </submittedName>
</protein>
<dbReference type="Gene3D" id="1.20.1250.20">
    <property type="entry name" value="MFS general substrate transporter like domains"/>
    <property type="match status" value="2"/>
</dbReference>
<feature type="transmembrane region" description="Helical" evidence="6">
    <location>
        <begin position="366"/>
        <end position="385"/>
    </location>
</feature>
<reference evidence="8" key="1">
    <citation type="submission" date="2019-11" db="EMBL/GenBank/DDBJ databases">
        <authorList>
            <person name="Feng L."/>
        </authorList>
    </citation>
    <scope>NUCLEOTIDE SEQUENCE</scope>
    <source>
        <strain evidence="8">IbartlettiiLFYP30</strain>
    </source>
</reference>
<feature type="transmembrane region" description="Helical" evidence="6">
    <location>
        <begin position="86"/>
        <end position="104"/>
    </location>
</feature>
<dbReference type="InterPro" id="IPR011701">
    <property type="entry name" value="MFS"/>
</dbReference>
<evidence type="ECO:0000256" key="2">
    <source>
        <dbReference type="ARBA" id="ARBA00022448"/>
    </source>
</evidence>
<dbReference type="PANTHER" id="PTHR23501">
    <property type="entry name" value="MAJOR FACILITATOR SUPERFAMILY"/>
    <property type="match status" value="1"/>
</dbReference>
<keyword evidence="2" id="KW-0813">Transport</keyword>
<evidence type="ECO:0000256" key="3">
    <source>
        <dbReference type="ARBA" id="ARBA00022692"/>
    </source>
</evidence>
<dbReference type="GO" id="GO:0005886">
    <property type="term" value="C:plasma membrane"/>
    <property type="evidence" value="ECO:0007669"/>
    <property type="project" value="UniProtKB-SubCell"/>
</dbReference>
<dbReference type="InterPro" id="IPR036259">
    <property type="entry name" value="MFS_trans_sf"/>
</dbReference>
<dbReference type="RefSeq" id="WP_024038213.1">
    <property type="nucleotide sequence ID" value="NZ_CACRUE010000031.1"/>
</dbReference>
<evidence type="ECO:0000256" key="1">
    <source>
        <dbReference type="ARBA" id="ARBA00004651"/>
    </source>
</evidence>
<evidence type="ECO:0000259" key="7">
    <source>
        <dbReference type="PROSITE" id="PS50850"/>
    </source>
</evidence>
<feature type="transmembrane region" description="Helical" evidence="6">
    <location>
        <begin position="340"/>
        <end position="360"/>
    </location>
</feature>
<gene>
    <name evidence="8" type="primary">bmr3</name>
    <name evidence="8" type="ORF">IBLFYP30_01993</name>
</gene>
<dbReference type="GO" id="GO:0022857">
    <property type="term" value="F:transmembrane transporter activity"/>
    <property type="evidence" value="ECO:0007669"/>
    <property type="project" value="InterPro"/>
</dbReference>
<feature type="transmembrane region" description="Helical" evidence="6">
    <location>
        <begin position="173"/>
        <end position="193"/>
    </location>
</feature>
<feature type="transmembrane region" description="Helical" evidence="6">
    <location>
        <begin position="205"/>
        <end position="227"/>
    </location>
</feature>
<feature type="transmembrane region" description="Helical" evidence="6">
    <location>
        <begin position="148"/>
        <end position="167"/>
    </location>
</feature>
<accession>A0A6N3D2M6</accession>
<feature type="transmembrane region" description="Helical" evidence="6">
    <location>
        <begin position="315"/>
        <end position="333"/>
    </location>
</feature>
<evidence type="ECO:0000256" key="4">
    <source>
        <dbReference type="ARBA" id="ARBA00022989"/>
    </source>
</evidence>
<dbReference type="Pfam" id="PF07690">
    <property type="entry name" value="MFS_1"/>
    <property type="match status" value="1"/>
</dbReference>
<feature type="transmembrane region" description="Helical" evidence="6">
    <location>
        <begin position="406"/>
        <end position="426"/>
    </location>
</feature>
<feature type="domain" description="Major facilitator superfamily (MFS) profile" evidence="7">
    <location>
        <begin position="21"/>
        <end position="470"/>
    </location>
</feature>
<keyword evidence="4 6" id="KW-1133">Transmembrane helix</keyword>
<comment type="subcellular location">
    <subcellularLocation>
        <location evidence="1">Cell membrane</location>
        <topology evidence="1">Multi-pass membrane protein</topology>
    </subcellularLocation>
</comment>
<feature type="transmembrane region" description="Helical" evidence="6">
    <location>
        <begin position="53"/>
        <end position="74"/>
    </location>
</feature>
<feature type="transmembrane region" description="Helical" evidence="6">
    <location>
        <begin position="116"/>
        <end position="136"/>
    </location>
</feature>
<feature type="transmembrane region" description="Helical" evidence="6">
    <location>
        <begin position="274"/>
        <end position="295"/>
    </location>
</feature>